<evidence type="ECO:0000313" key="2">
    <source>
        <dbReference type="EMBL" id="EJW03912.1"/>
    </source>
</evidence>
<dbReference type="InParanoid" id="J9DRE7"/>
<evidence type="ECO:0000313" key="3">
    <source>
        <dbReference type="Proteomes" id="UP000003163"/>
    </source>
</evidence>
<dbReference type="HOGENOM" id="CLU_2236540_0_0_1"/>
<dbReference type="AlphaFoldDB" id="J9DRE7"/>
<keyword evidence="1" id="KW-0812">Transmembrane</keyword>
<organism evidence="2 3">
    <name type="scientific">Edhazardia aedis (strain USNM 41457)</name>
    <name type="common">Microsporidian parasite</name>
    <dbReference type="NCBI Taxonomy" id="1003232"/>
    <lineage>
        <taxon>Eukaryota</taxon>
        <taxon>Fungi</taxon>
        <taxon>Fungi incertae sedis</taxon>
        <taxon>Microsporidia</taxon>
        <taxon>Edhazardia</taxon>
    </lineage>
</organism>
<accession>J9DRE7</accession>
<feature type="transmembrane region" description="Helical" evidence="1">
    <location>
        <begin position="84"/>
        <end position="102"/>
    </location>
</feature>
<keyword evidence="1" id="KW-0472">Membrane</keyword>
<proteinExistence type="predicted"/>
<sequence>MNIKRIFTEPNDEDQKLLNCNGTKICQPEENETRESNFMVDNSGDNENQIIIHIGEQLNGYFELKYQCEKKGDFQRTCIKKIRSCFECFFMFLFFSWFYYSLRYH</sequence>
<gene>
    <name evidence="2" type="ORF">EDEG_01790</name>
</gene>
<dbReference type="Proteomes" id="UP000003163">
    <property type="component" value="Unassembled WGS sequence"/>
</dbReference>
<dbReference type="EMBL" id="AFBI03000027">
    <property type="protein sequence ID" value="EJW03912.1"/>
    <property type="molecule type" value="Genomic_DNA"/>
</dbReference>
<keyword evidence="3" id="KW-1185">Reference proteome</keyword>
<dbReference type="VEuPathDB" id="MicrosporidiaDB:EDEG_01790"/>
<reference evidence="3" key="2">
    <citation type="submission" date="2015-07" db="EMBL/GenBank/DDBJ databases">
        <title>Contrasting host-pathogen interactions and genome evolution in two generalist and specialist microsporidian pathogens of mosquitoes.</title>
        <authorList>
            <consortium name="The Broad Institute Genomics Platform"/>
            <consortium name="The Broad Institute Genome Sequencing Center for Infectious Disease"/>
            <person name="Cuomo C.A."/>
            <person name="Sanscrainte N.D."/>
            <person name="Goldberg J.M."/>
            <person name="Heiman D."/>
            <person name="Young S."/>
            <person name="Zeng Q."/>
            <person name="Becnel J.J."/>
            <person name="Birren B.W."/>
        </authorList>
    </citation>
    <scope>NUCLEOTIDE SEQUENCE [LARGE SCALE GENOMIC DNA]</scope>
    <source>
        <strain evidence="3">USNM 41457</strain>
    </source>
</reference>
<name>J9DRE7_EDHAE</name>
<evidence type="ECO:0000256" key="1">
    <source>
        <dbReference type="SAM" id="Phobius"/>
    </source>
</evidence>
<protein>
    <submittedName>
        <fullName evidence="2">Uncharacterized protein</fullName>
    </submittedName>
</protein>
<keyword evidence="1" id="KW-1133">Transmembrane helix</keyword>
<reference evidence="2 3" key="1">
    <citation type="submission" date="2011-08" db="EMBL/GenBank/DDBJ databases">
        <authorList>
            <person name="Liu Z.J."/>
            <person name="Shi F.L."/>
            <person name="Lu J.Q."/>
            <person name="Li M."/>
            <person name="Wang Z.L."/>
        </authorList>
    </citation>
    <scope>NUCLEOTIDE SEQUENCE [LARGE SCALE GENOMIC DNA]</scope>
    <source>
        <strain evidence="2 3">USNM 41457</strain>
    </source>
</reference>
<comment type="caution">
    <text evidence="2">The sequence shown here is derived from an EMBL/GenBank/DDBJ whole genome shotgun (WGS) entry which is preliminary data.</text>
</comment>